<proteinExistence type="predicted"/>
<dbReference type="InterPro" id="IPR034660">
    <property type="entry name" value="DinB/YfiT-like"/>
</dbReference>
<dbReference type="InterPro" id="IPR036527">
    <property type="entry name" value="SCP2_sterol-bd_dom_sf"/>
</dbReference>
<accession>A0ABT1I6S8</accession>
<evidence type="ECO:0000313" key="4">
    <source>
        <dbReference type="Proteomes" id="UP001205185"/>
    </source>
</evidence>
<keyword evidence="3" id="KW-0413">Isomerase</keyword>
<protein>
    <submittedName>
        <fullName evidence="3">Maleylpyruvate isomerase</fullName>
    </submittedName>
</protein>
<dbReference type="Pfam" id="PF11716">
    <property type="entry name" value="MDMPI_N"/>
    <property type="match status" value="1"/>
</dbReference>
<dbReference type="InterPro" id="IPR024344">
    <property type="entry name" value="MDMPI_metal-binding"/>
</dbReference>
<evidence type="ECO:0000313" key="3">
    <source>
        <dbReference type="EMBL" id="MCP2268334.1"/>
    </source>
</evidence>
<feature type="domain" description="Mycothiol-dependent maleylpyruvate isomerase metal-binding" evidence="2">
    <location>
        <begin position="42"/>
        <end position="178"/>
    </location>
</feature>
<dbReference type="SUPFAM" id="SSF55718">
    <property type="entry name" value="SCP-like"/>
    <property type="match status" value="1"/>
</dbReference>
<evidence type="ECO:0000259" key="2">
    <source>
        <dbReference type="Pfam" id="PF11716"/>
    </source>
</evidence>
<feature type="compositionally biased region" description="Basic and acidic residues" evidence="1">
    <location>
        <begin position="25"/>
        <end position="36"/>
    </location>
</feature>
<feature type="compositionally biased region" description="Low complexity" evidence="1">
    <location>
        <begin position="1"/>
        <end position="19"/>
    </location>
</feature>
<name>A0ABT1I6S8_9PSEU</name>
<keyword evidence="4" id="KW-1185">Reference proteome</keyword>
<feature type="region of interest" description="Disordered" evidence="1">
    <location>
        <begin position="1"/>
        <end position="36"/>
    </location>
</feature>
<dbReference type="InterPro" id="IPR017517">
    <property type="entry name" value="Maleyloyr_isom"/>
</dbReference>
<dbReference type="SUPFAM" id="SSF109854">
    <property type="entry name" value="DinB/YfiT-like putative metalloenzymes"/>
    <property type="match status" value="1"/>
</dbReference>
<organism evidence="3 4">
    <name type="scientific">Actinokineospora diospyrosa</name>
    <dbReference type="NCBI Taxonomy" id="103728"/>
    <lineage>
        <taxon>Bacteria</taxon>
        <taxon>Bacillati</taxon>
        <taxon>Actinomycetota</taxon>
        <taxon>Actinomycetes</taxon>
        <taxon>Pseudonocardiales</taxon>
        <taxon>Pseudonocardiaceae</taxon>
        <taxon>Actinokineospora</taxon>
    </lineage>
</organism>
<reference evidence="3 4" key="1">
    <citation type="submission" date="2022-06" db="EMBL/GenBank/DDBJ databases">
        <title>Genomic Encyclopedia of Archaeal and Bacterial Type Strains, Phase II (KMG-II): from individual species to whole genera.</title>
        <authorList>
            <person name="Goeker M."/>
        </authorList>
    </citation>
    <scope>NUCLEOTIDE SEQUENCE [LARGE SCALE GENOMIC DNA]</scope>
    <source>
        <strain evidence="3 4">DSM 44255</strain>
    </source>
</reference>
<gene>
    <name evidence="3" type="ORF">LV75_000820</name>
</gene>
<dbReference type="Gene3D" id="3.30.1050.20">
    <property type="match status" value="1"/>
</dbReference>
<evidence type="ECO:0000256" key="1">
    <source>
        <dbReference type="SAM" id="MobiDB-lite"/>
    </source>
</evidence>
<sequence>MSVSNTSTNTTETADAAAARPELPGQRRADGASRAESAHQAVREAWVVLHRVVGDLPDAAYREPSGLPGWSRGHVVSHLARNADALVNLLTWARTGVEHPAYTSRADRDADIADGAARLPQVIREDLYAACDRFHTAIARMGEADWTATVLHPSGRALPAAEVPELALFEAWNHLVDLDRGVGYAEIPAAHLDRLLDLAVRPYRSRADGAPLRLVADLPDGRQRTWELAIADQSSSSREVAGDAAAVLGWLTGRTAGTGLTGALPELGAWG</sequence>
<comment type="caution">
    <text evidence="3">The sequence shown here is derived from an EMBL/GenBank/DDBJ whole genome shotgun (WGS) entry which is preliminary data.</text>
</comment>
<dbReference type="EMBL" id="JAMTCO010000002">
    <property type="protein sequence ID" value="MCP2268334.1"/>
    <property type="molecule type" value="Genomic_DNA"/>
</dbReference>
<dbReference type="Proteomes" id="UP001205185">
    <property type="component" value="Unassembled WGS sequence"/>
</dbReference>
<dbReference type="GO" id="GO:0016853">
    <property type="term" value="F:isomerase activity"/>
    <property type="evidence" value="ECO:0007669"/>
    <property type="project" value="UniProtKB-KW"/>
</dbReference>
<dbReference type="Gene3D" id="1.20.120.450">
    <property type="entry name" value="dinb family like domain"/>
    <property type="match status" value="1"/>
</dbReference>
<dbReference type="NCBIfam" id="TIGR03083">
    <property type="entry name" value="maleylpyruvate isomerase family mycothiol-dependent enzyme"/>
    <property type="match status" value="1"/>
</dbReference>